<proteinExistence type="predicted"/>
<sequence length="379" mass="42725">MPNRWRLLSQGRRVVAVPLMMWADDVSGNNSKKFNKHNIMCASNLSRPRKQLEEEHNIMFLGATKTALPVEMAGGYMTMLDELFSKGGIAFDPSTREELCFFAWPAIFAGDNPLQSELCSHRGPGANALCRICLVYGTQAEKRSEEGFARLFEIGTPRTPKETLQSIDAMLDLSVKCGTTARINKIKTEKGVTDKLAEPVLLALRQTIKTHSKSAQARDELETKLKAQFISMRGAEAKNNVNPHQQTPVEPLHTVDLGMVKYLWSKTCDLLAPNAKKKDDRIPRRPVEGTPMSLVLQRLDGLNREGWGALEFEPDYFCQYRGALNGKHFRALVHSMPFVLWDLITPDLLEAWVTLGLTCPMVYNGEILDKDRNDVRLFY</sequence>
<accession>A0A165GWU8</accession>
<dbReference type="InParanoid" id="A0A165GWU8"/>
<protein>
    <submittedName>
        <fullName evidence="1">Uncharacterized protein</fullName>
    </submittedName>
</protein>
<organism evidence="1 2">
    <name type="scientific">Calocera cornea HHB12733</name>
    <dbReference type="NCBI Taxonomy" id="1353952"/>
    <lineage>
        <taxon>Eukaryota</taxon>
        <taxon>Fungi</taxon>
        <taxon>Dikarya</taxon>
        <taxon>Basidiomycota</taxon>
        <taxon>Agaricomycotina</taxon>
        <taxon>Dacrymycetes</taxon>
        <taxon>Dacrymycetales</taxon>
        <taxon>Dacrymycetaceae</taxon>
        <taxon>Calocera</taxon>
    </lineage>
</organism>
<name>A0A165GWU8_9BASI</name>
<dbReference type="OrthoDB" id="2506088at2759"/>
<dbReference type="PANTHER" id="PTHR31912">
    <property type="entry name" value="IP13529P"/>
    <property type="match status" value="1"/>
</dbReference>
<dbReference type="STRING" id="1353952.A0A165GWU8"/>
<dbReference type="AlphaFoldDB" id="A0A165GWU8"/>
<gene>
    <name evidence="1" type="ORF">CALCODRAFT_432368</name>
</gene>
<evidence type="ECO:0000313" key="1">
    <source>
        <dbReference type="EMBL" id="KZT58588.1"/>
    </source>
</evidence>
<evidence type="ECO:0000313" key="2">
    <source>
        <dbReference type="Proteomes" id="UP000076842"/>
    </source>
</evidence>
<dbReference type="Proteomes" id="UP000076842">
    <property type="component" value="Unassembled WGS sequence"/>
</dbReference>
<dbReference type="PANTHER" id="PTHR31912:SF34">
    <property type="entry name" value="NOTOCHORD-RELATED PROTEIN"/>
    <property type="match status" value="1"/>
</dbReference>
<reference evidence="1 2" key="1">
    <citation type="journal article" date="2016" name="Mol. Biol. Evol.">
        <title>Comparative Genomics of Early-Diverging Mushroom-Forming Fungi Provides Insights into the Origins of Lignocellulose Decay Capabilities.</title>
        <authorList>
            <person name="Nagy L.G."/>
            <person name="Riley R."/>
            <person name="Tritt A."/>
            <person name="Adam C."/>
            <person name="Daum C."/>
            <person name="Floudas D."/>
            <person name="Sun H."/>
            <person name="Yadav J.S."/>
            <person name="Pangilinan J."/>
            <person name="Larsson K.H."/>
            <person name="Matsuura K."/>
            <person name="Barry K."/>
            <person name="Labutti K."/>
            <person name="Kuo R."/>
            <person name="Ohm R.A."/>
            <person name="Bhattacharya S.S."/>
            <person name="Shirouzu T."/>
            <person name="Yoshinaga Y."/>
            <person name="Martin F.M."/>
            <person name="Grigoriev I.V."/>
            <person name="Hibbett D.S."/>
        </authorList>
    </citation>
    <scope>NUCLEOTIDE SEQUENCE [LARGE SCALE GENOMIC DNA]</scope>
    <source>
        <strain evidence="1 2">HHB12733</strain>
    </source>
</reference>
<dbReference type="EMBL" id="KV423949">
    <property type="protein sequence ID" value="KZT58588.1"/>
    <property type="molecule type" value="Genomic_DNA"/>
</dbReference>
<keyword evidence="2" id="KW-1185">Reference proteome</keyword>